<dbReference type="Gene3D" id="1.10.10.10">
    <property type="entry name" value="Winged helix-like DNA-binding domain superfamily/Winged helix DNA-binding domain"/>
    <property type="match status" value="1"/>
</dbReference>
<evidence type="ECO:0000313" key="6">
    <source>
        <dbReference type="Proteomes" id="UP000199513"/>
    </source>
</evidence>
<accession>A0A1I2EWA1</accession>
<comment type="similarity">
    <text evidence="1">Belongs to the BlaI transcriptional regulatory family.</text>
</comment>
<protein>
    <submittedName>
        <fullName evidence="5">Predicted transcriptional regulator</fullName>
    </submittedName>
</protein>
<dbReference type="PIRSF" id="PIRSF019455">
    <property type="entry name" value="CopR_AtkY"/>
    <property type="match status" value="1"/>
</dbReference>
<dbReference type="GO" id="GO:0045892">
    <property type="term" value="P:negative regulation of DNA-templated transcription"/>
    <property type="evidence" value="ECO:0007669"/>
    <property type="project" value="InterPro"/>
</dbReference>
<keyword evidence="3" id="KW-0238">DNA-binding</keyword>
<name>A0A1I2EWA1_9BACT</name>
<dbReference type="SUPFAM" id="SSF46785">
    <property type="entry name" value="Winged helix' DNA-binding domain"/>
    <property type="match status" value="1"/>
</dbReference>
<keyword evidence="6" id="KW-1185">Reference proteome</keyword>
<dbReference type="STRING" id="1003.SAMN04488541_101160"/>
<reference evidence="5 6" key="1">
    <citation type="submission" date="2016-10" db="EMBL/GenBank/DDBJ databases">
        <authorList>
            <person name="de Groot N.N."/>
        </authorList>
    </citation>
    <scope>NUCLEOTIDE SEQUENCE [LARGE SCALE GENOMIC DNA]</scope>
    <source>
        <strain>GEY</strain>
        <strain evidence="6">DSM 9560</strain>
    </source>
</reference>
<evidence type="ECO:0000313" key="5">
    <source>
        <dbReference type="EMBL" id="SFE96728.1"/>
    </source>
</evidence>
<evidence type="ECO:0000256" key="2">
    <source>
        <dbReference type="ARBA" id="ARBA00023015"/>
    </source>
</evidence>
<evidence type="ECO:0000256" key="1">
    <source>
        <dbReference type="ARBA" id="ARBA00011046"/>
    </source>
</evidence>
<gene>
    <name evidence="5" type="ORF">SAMN04488541_101160</name>
</gene>
<dbReference type="InterPro" id="IPR036388">
    <property type="entry name" value="WH-like_DNA-bd_sf"/>
</dbReference>
<dbReference type="EMBL" id="FONY01000011">
    <property type="protein sequence ID" value="SFE96728.1"/>
    <property type="molecule type" value="Genomic_DNA"/>
</dbReference>
<keyword evidence="2" id="KW-0805">Transcription regulation</keyword>
<dbReference type="GO" id="GO:0003677">
    <property type="term" value="F:DNA binding"/>
    <property type="evidence" value="ECO:0007669"/>
    <property type="project" value="UniProtKB-KW"/>
</dbReference>
<dbReference type="AlphaFoldDB" id="A0A1I2EWA1"/>
<evidence type="ECO:0000256" key="3">
    <source>
        <dbReference type="ARBA" id="ARBA00023125"/>
    </source>
</evidence>
<dbReference type="InterPro" id="IPR036390">
    <property type="entry name" value="WH_DNA-bd_sf"/>
</dbReference>
<keyword evidence="4" id="KW-0804">Transcription</keyword>
<dbReference type="InterPro" id="IPR005650">
    <property type="entry name" value="BlaI_family"/>
</dbReference>
<sequence>MKLDDLQLAVMKALWRLGEASVAQVRDELEKDDRDLALTTVGTVLSRLEKKGAVSHETEGKQYIYKPLLSEADTRKSMLGSLIEQFFGGSPKALVNHLVNEGEFDKKEIQDLKKLLEE</sequence>
<dbReference type="Pfam" id="PF03965">
    <property type="entry name" value="Penicillinase_R"/>
    <property type="match status" value="1"/>
</dbReference>
<evidence type="ECO:0000256" key="4">
    <source>
        <dbReference type="ARBA" id="ARBA00023163"/>
    </source>
</evidence>
<organism evidence="5 6">
    <name type="scientific">Thermoflexibacter ruber</name>
    <dbReference type="NCBI Taxonomy" id="1003"/>
    <lineage>
        <taxon>Bacteria</taxon>
        <taxon>Pseudomonadati</taxon>
        <taxon>Bacteroidota</taxon>
        <taxon>Cytophagia</taxon>
        <taxon>Cytophagales</taxon>
        <taxon>Thermoflexibacteraceae</taxon>
        <taxon>Thermoflexibacter</taxon>
    </lineage>
</organism>
<proteinExistence type="inferred from homology"/>
<dbReference type="Gene3D" id="1.10.4040.10">
    <property type="entry name" value="Penicillinase repressor domain"/>
    <property type="match status" value="1"/>
</dbReference>
<dbReference type="RefSeq" id="WP_091543494.1">
    <property type="nucleotide sequence ID" value="NZ_FONY01000011.1"/>
</dbReference>
<dbReference type="OrthoDB" id="279010at2"/>
<dbReference type="Proteomes" id="UP000199513">
    <property type="component" value="Unassembled WGS sequence"/>
</dbReference>